<organism evidence="2 3">
    <name type="scientific">Steinernema carpocapsae</name>
    <name type="common">Entomopathogenic nematode</name>
    <dbReference type="NCBI Taxonomy" id="34508"/>
    <lineage>
        <taxon>Eukaryota</taxon>
        <taxon>Metazoa</taxon>
        <taxon>Ecdysozoa</taxon>
        <taxon>Nematoda</taxon>
        <taxon>Chromadorea</taxon>
        <taxon>Rhabditida</taxon>
        <taxon>Tylenchina</taxon>
        <taxon>Panagrolaimomorpha</taxon>
        <taxon>Strongyloidoidea</taxon>
        <taxon>Steinernematidae</taxon>
        <taxon>Steinernema</taxon>
    </lineage>
</organism>
<evidence type="ECO:0000313" key="3">
    <source>
        <dbReference type="Proteomes" id="UP000298663"/>
    </source>
</evidence>
<evidence type="ECO:0000256" key="1">
    <source>
        <dbReference type="SAM" id="MobiDB-lite"/>
    </source>
</evidence>
<dbReference type="AlphaFoldDB" id="A0A4U5LRL9"/>
<gene>
    <name evidence="2" type="ORF">L596_030059</name>
</gene>
<keyword evidence="3" id="KW-1185">Reference proteome</keyword>
<feature type="region of interest" description="Disordered" evidence="1">
    <location>
        <begin position="33"/>
        <end position="71"/>
    </location>
</feature>
<dbReference type="EMBL" id="AZBU02000013">
    <property type="protein sequence ID" value="TKR58643.1"/>
    <property type="molecule type" value="Genomic_DNA"/>
</dbReference>
<feature type="compositionally biased region" description="Basic and acidic residues" evidence="1">
    <location>
        <begin position="61"/>
        <end position="71"/>
    </location>
</feature>
<reference evidence="2 3" key="2">
    <citation type="journal article" date="2019" name="G3 (Bethesda)">
        <title>Hybrid Assembly of the Genome of the Entomopathogenic Nematode Steinernema carpocapsae Identifies the X-Chromosome.</title>
        <authorList>
            <person name="Serra L."/>
            <person name="Macchietto M."/>
            <person name="Macias-Munoz A."/>
            <person name="McGill C.J."/>
            <person name="Rodriguez I.M."/>
            <person name="Rodriguez B."/>
            <person name="Murad R."/>
            <person name="Mortazavi A."/>
        </authorList>
    </citation>
    <scope>NUCLEOTIDE SEQUENCE [LARGE SCALE GENOMIC DNA]</scope>
    <source>
        <strain evidence="2 3">ALL</strain>
    </source>
</reference>
<reference evidence="2 3" key="1">
    <citation type="journal article" date="2015" name="Genome Biol.">
        <title>Comparative genomics of Steinernema reveals deeply conserved gene regulatory networks.</title>
        <authorList>
            <person name="Dillman A.R."/>
            <person name="Macchietto M."/>
            <person name="Porter C.F."/>
            <person name="Rogers A."/>
            <person name="Williams B."/>
            <person name="Antoshechkin I."/>
            <person name="Lee M.M."/>
            <person name="Goodwin Z."/>
            <person name="Lu X."/>
            <person name="Lewis E.E."/>
            <person name="Goodrich-Blair H."/>
            <person name="Stock S.P."/>
            <person name="Adams B.J."/>
            <person name="Sternberg P.W."/>
            <person name="Mortazavi A."/>
        </authorList>
    </citation>
    <scope>NUCLEOTIDE SEQUENCE [LARGE SCALE GENOMIC DNA]</scope>
    <source>
        <strain evidence="2 3">ALL</strain>
    </source>
</reference>
<protein>
    <submittedName>
        <fullName evidence="2">Uncharacterized protein</fullName>
    </submittedName>
</protein>
<evidence type="ECO:0000313" key="2">
    <source>
        <dbReference type="EMBL" id="TKR58643.1"/>
    </source>
</evidence>
<comment type="caution">
    <text evidence="2">The sequence shown here is derived from an EMBL/GenBank/DDBJ whole genome shotgun (WGS) entry which is preliminary data.</text>
</comment>
<dbReference type="Proteomes" id="UP000298663">
    <property type="component" value="Unassembled WGS sequence"/>
</dbReference>
<sequence>MSPVNSDAFDINEQVLGMMAGPVRVFNSIDTCTNDDGSRRSSLRSACTAPTTLRRPSTSSRRPDYHHTSSS</sequence>
<name>A0A4U5LRL9_STECR</name>
<accession>A0A4U5LRL9</accession>
<feature type="compositionally biased region" description="Low complexity" evidence="1">
    <location>
        <begin position="50"/>
        <end position="60"/>
    </location>
</feature>
<proteinExistence type="predicted"/>